<sequence length="157" mass="18244">MDNSIHDELFQAIQQFALKRDKRVWQKVQIPSIGISSQHHDHLKKDWTLTQLHIVSCIHTSQNVNNSFLASRLHISKAAVSKAVHALLKHNIITVTKKPGNKKEIFYTLTDSGRKLAALHEQLHEKAKEQYKQLFNEFSIDDLKTVTAFFNLWIKYM</sequence>
<accession>A0A6M4JPJ6</accession>
<dbReference type="EMBL" id="CP052842">
    <property type="protein sequence ID" value="QJP90197.1"/>
    <property type="molecule type" value="Genomic_DNA"/>
</dbReference>
<dbReference type="PANTHER" id="PTHR35790">
    <property type="entry name" value="HTH-TYPE TRANSCRIPTIONAL REGULATOR PCHR"/>
    <property type="match status" value="1"/>
</dbReference>
<dbReference type="RefSeq" id="WP_003228083.1">
    <property type="nucleotide sequence ID" value="NC_000964.3"/>
</dbReference>
<keyword evidence="2" id="KW-0238">DNA-binding</keyword>
<dbReference type="SMR" id="A0A6M4JPJ6"/>
<dbReference type="DNASU" id="936639"/>
<dbReference type="InterPro" id="IPR000835">
    <property type="entry name" value="HTH_MarR-typ"/>
</dbReference>
<dbReference type="SMART" id="SM00347">
    <property type="entry name" value="HTH_MARR"/>
    <property type="match status" value="1"/>
</dbReference>
<dbReference type="InterPro" id="IPR036388">
    <property type="entry name" value="WH-like_DNA-bd_sf"/>
</dbReference>
<dbReference type="OrthoDB" id="5358347at2"/>
<organism evidence="5">
    <name type="scientific">Bacillus subtilis (strain 168)</name>
    <dbReference type="NCBI Taxonomy" id="224308"/>
    <lineage>
        <taxon>Bacteria</taxon>
        <taxon>Bacillati</taxon>
        <taxon>Bacillota</taxon>
        <taxon>Bacilli</taxon>
        <taxon>Bacillales</taxon>
        <taxon>Bacillaceae</taxon>
        <taxon>Bacillus</taxon>
    </lineage>
</organism>
<dbReference type="AlphaFoldDB" id="A0A6M4JPJ6"/>
<evidence type="ECO:0000256" key="1">
    <source>
        <dbReference type="ARBA" id="ARBA00023015"/>
    </source>
</evidence>
<evidence type="ECO:0000256" key="2">
    <source>
        <dbReference type="ARBA" id="ARBA00023125"/>
    </source>
</evidence>
<keyword evidence="1" id="KW-0805">Transcription regulation</keyword>
<proteinExistence type="predicted"/>
<dbReference type="InterPro" id="IPR036390">
    <property type="entry name" value="WH_DNA-bd_sf"/>
</dbReference>
<dbReference type="PROSITE" id="PS50995">
    <property type="entry name" value="HTH_MARR_2"/>
    <property type="match status" value="1"/>
</dbReference>
<keyword evidence="3" id="KW-0804">Transcription</keyword>
<dbReference type="InterPro" id="IPR052067">
    <property type="entry name" value="Metal_resp_HTH_trans_reg"/>
</dbReference>
<evidence type="ECO:0000259" key="4">
    <source>
        <dbReference type="PROSITE" id="PS50995"/>
    </source>
</evidence>
<dbReference type="SUPFAM" id="SSF46785">
    <property type="entry name" value="Winged helix' DNA-binding domain"/>
    <property type="match status" value="1"/>
</dbReference>
<dbReference type="KEGG" id="bsu:BSU35050"/>
<reference evidence="5" key="1">
    <citation type="submission" date="2020-04" db="EMBL/GenBank/DDBJ databases">
        <title>Phage recombination drives evolution of spore-forming Bacilli.</title>
        <authorList>
            <person name="Dragos A."/>
            <person name="Kovacs A.T."/>
        </authorList>
    </citation>
    <scope>NUCLEOTIDE SEQUENCE</scope>
    <source>
        <strain evidence="5">168</strain>
    </source>
</reference>
<protein>
    <submittedName>
        <fullName evidence="5">MarR family transcriptional regulator</fullName>
    </submittedName>
</protein>
<dbReference type="Pfam" id="PF01047">
    <property type="entry name" value="MarR"/>
    <property type="match status" value="1"/>
</dbReference>
<dbReference type="GO" id="GO:0003700">
    <property type="term" value="F:DNA-binding transcription factor activity"/>
    <property type="evidence" value="ECO:0007669"/>
    <property type="project" value="InterPro"/>
</dbReference>
<evidence type="ECO:0000256" key="3">
    <source>
        <dbReference type="ARBA" id="ARBA00023163"/>
    </source>
</evidence>
<dbReference type="Gene3D" id="6.10.140.1680">
    <property type="match status" value="1"/>
</dbReference>
<gene>
    <name evidence="5" type="ORF">HIR78_20190</name>
</gene>
<dbReference type="GO" id="GO:0003677">
    <property type="term" value="F:DNA binding"/>
    <property type="evidence" value="ECO:0007669"/>
    <property type="project" value="UniProtKB-KW"/>
</dbReference>
<dbReference type="Gene3D" id="1.10.10.10">
    <property type="entry name" value="Winged helix-like DNA-binding domain superfamily/Winged helix DNA-binding domain"/>
    <property type="match status" value="1"/>
</dbReference>
<dbReference type="PANTHER" id="PTHR35790:SF4">
    <property type="entry name" value="HTH-TYPE TRANSCRIPTIONAL REGULATOR PCHR"/>
    <property type="match status" value="1"/>
</dbReference>
<feature type="domain" description="HTH marR-type" evidence="4">
    <location>
        <begin position="6"/>
        <end position="157"/>
    </location>
</feature>
<evidence type="ECO:0000313" key="5">
    <source>
        <dbReference type="EMBL" id="QJP90197.1"/>
    </source>
</evidence>
<name>A0A6M4JPJ6_BACSU</name>